<evidence type="ECO:0000313" key="1">
    <source>
        <dbReference type="EMBL" id="ROK15679.1"/>
    </source>
</evidence>
<dbReference type="Proteomes" id="UP000281406">
    <property type="component" value="Unassembled WGS sequence"/>
</dbReference>
<protein>
    <submittedName>
        <fullName evidence="1">Uncharacterized protein</fullName>
    </submittedName>
</protein>
<dbReference type="AlphaFoldDB" id="A0A3N0XWN4"/>
<dbReference type="EMBL" id="RJVU01057857">
    <property type="protein sequence ID" value="ROK15679.1"/>
    <property type="molecule type" value="Genomic_DNA"/>
</dbReference>
<name>A0A3N0XWN4_ANAGA</name>
<reference evidence="1 2" key="1">
    <citation type="submission" date="2018-10" db="EMBL/GenBank/DDBJ databases">
        <title>Genome assembly for a Yunnan-Guizhou Plateau 3E fish, Anabarilius grahami (Regan), and its evolutionary and genetic applications.</title>
        <authorList>
            <person name="Jiang W."/>
        </authorList>
    </citation>
    <scope>NUCLEOTIDE SEQUENCE [LARGE SCALE GENOMIC DNA]</scope>
    <source>
        <strain evidence="1">AG-KIZ</strain>
        <tissue evidence="1">Muscle</tissue>
    </source>
</reference>
<sequence>MKGYYEVSRATEYIISRLYHCFISLFPLALSLSPSPSLPPPLALTWAGSRIPVGYPVTGCRGNQWEGSSINHLERARSGGQPDCSG</sequence>
<accession>A0A3N0XWN4</accession>
<proteinExistence type="predicted"/>
<organism evidence="1 2">
    <name type="scientific">Anabarilius grahami</name>
    <name type="common">Kanglang fish</name>
    <name type="synonym">Barilius grahami</name>
    <dbReference type="NCBI Taxonomy" id="495550"/>
    <lineage>
        <taxon>Eukaryota</taxon>
        <taxon>Metazoa</taxon>
        <taxon>Chordata</taxon>
        <taxon>Craniata</taxon>
        <taxon>Vertebrata</taxon>
        <taxon>Euteleostomi</taxon>
        <taxon>Actinopterygii</taxon>
        <taxon>Neopterygii</taxon>
        <taxon>Teleostei</taxon>
        <taxon>Ostariophysi</taxon>
        <taxon>Cypriniformes</taxon>
        <taxon>Xenocyprididae</taxon>
        <taxon>Xenocypridinae</taxon>
        <taxon>Xenocypridinae incertae sedis</taxon>
        <taxon>Anabarilius</taxon>
    </lineage>
</organism>
<gene>
    <name evidence="1" type="ORF">DPX16_9983</name>
</gene>
<evidence type="ECO:0000313" key="2">
    <source>
        <dbReference type="Proteomes" id="UP000281406"/>
    </source>
</evidence>
<keyword evidence="2" id="KW-1185">Reference proteome</keyword>
<comment type="caution">
    <text evidence="1">The sequence shown here is derived from an EMBL/GenBank/DDBJ whole genome shotgun (WGS) entry which is preliminary data.</text>
</comment>